<dbReference type="InterPro" id="IPR001602">
    <property type="entry name" value="UPF0047_YjbQ-like"/>
</dbReference>
<proteinExistence type="inferred from homology"/>
<dbReference type="Gene3D" id="2.60.120.460">
    <property type="entry name" value="YjbQ-like"/>
    <property type="match status" value="1"/>
</dbReference>
<dbReference type="PANTHER" id="PTHR30615:SF8">
    <property type="entry name" value="UPF0047 PROTEIN C4A8.02C"/>
    <property type="match status" value="1"/>
</dbReference>
<comment type="caution">
    <text evidence="2">The sequence shown here is derived from an EMBL/GenBank/DDBJ whole genome shotgun (WGS) entry which is preliminary data.</text>
</comment>
<sequence>MKITATETFSIHMEAGFSVADITGKISDFVEKSGFKEGTLNVFAKGSTASVTTTEYEPGTVKDLRHLFHQLAPEGKHYEHHKTWNDGNGHSHLQASILGPSVTLPVQNGKILTGTWQQIILINHDVQERKRTVALTAMGNFY</sequence>
<dbReference type="EMBL" id="VSIV01000200">
    <property type="protein sequence ID" value="TYB33097.1"/>
    <property type="molecule type" value="Genomic_DNA"/>
</dbReference>
<protein>
    <submittedName>
        <fullName evidence="2">YjbQ family protein</fullName>
    </submittedName>
</protein>
<organism evidence="2 3">
    <name type="scientific">Flexistipes sinusarabici</name>
    <dbReference type="NCBI Taxonomy" id="2352"/>
    <lineage>
        <taxon>Bacteria</taxon>
        <taxon>Pseudomonadati</taxon>
        <taxon>Deferribacterota</taxon>
        <taxon>Deferribacteres</taxon>
        <taxon>Deferribacterales</taxon>
        <taxon>Flexistipitaceae</taxon>
        <taxon>Flexistipes</taxon>
    </lineage>
</organism>
<reference evidence="2 3" key="1">
    <citation type="submission" date="2019-08" db="EMBL/GenBank/DDBJ databases">
        <title>Genomic characterization of a novel candidate phylum (ARYD3) from a high temperature, high salinity tertiary oil reservoir in north central Oklahoma, USA.</title>
        <authorList>
            <person name="Youssef N.H."/>
            <person name="Yadav A."/>
            <person name="Elshahed M.S."/>
        </authorList>
    </citation>
    <scope>NUCLEOTIDE SEQUENCE [LARGE SCALE GENOMIC DNA]</scope>
    <source>
        <strain evidence="2">ARYD1</strain>
    </source>
</reference>
<dbReference type="Proteomes" id="UP000323337">
    <property type="component" value="Unassembled WGS sequence"/>
</dbReference>
<dbReference type="PANTHER" id="PTHR30615">
    <property type="entry name" value="UNCHARACTERIZED PROTEIN YJBQ-RELATED"/>
    <property type="match status" value="1"/>
</dbReference>
<dbReference type="NCBIfam" id="TIGR00149">
    <property type="entry name" value="TIGR00149_YjbQ"/>
    <property type="match status" value="1"/>
</dbReference>
<dbReference type="Pfam" id="PF01894">
    <property type="entry name" value="YjbQ"/>
    <property type="match status" value="1"/>
</dbReference>
<evidence type="ECO:0000313" key="3">
    <source>
        <dbReference type="Proteomes" id="UP000323337"/>
    </source>
</evidence>
<dbReference type="PROSITE" id="PS01314">
    <property type="entry name" value="UPF0047"/>
    <property type="match status" value="1"/>
</dbReference>
<dbReference type="RefSeq" id="WP_303701387.1">
    <property type="nucleotide sequence ID" value="NZ_VSIV01000200.1"/>
</dbReference>
<dbReference type="InterPro" id="IPR035917">
    <property type="entry name" value="YjbQ-like_sf"/>
</dbReference>
<dbReference type="AlphaFoldDB" id="A0A5D0MHE7"/>
<accession>A0A5D0MHE7</accession>
<dbReference type="SUPFAM" id="SSF111038">
    <property type="entry name" value="YjbQ-like"/>
    <property type="match status" value="1"/>
</dbReference>
<name>A0A5D0MHE7_FLESI</name>
<evidence type="ECO:0000313" key="2">
    <source>
        <dbReference type="EMBL" id="TYB33097.1"/>
    </source>
</evidence>
<comment type="similarity">
    <text evidence="1">Belongs to the UPF0047 family.</text>
</comment>
<dbReference type="PIRSF" id="PIRSF004681">
    <property type="entry name" value="UCP004681"/>
    <property type="match status" value="1"/>
</dbReference>
<gene>
    <name evidence="2" type="ORF">FXF49_08085</name>
</gene>
<evidence type="ECO:0000256" key="1">
    <source>
        <dbReference type="ARBA" id="ARBA00005534"/>
    </source>
</evidence>